<proteinExistence type="predicted"/>
<comment type="caution">
    <text evidence="1">The sequence shown here is derived from an EMBL/GenBank/DDBJ whole genome shotgun (WGS) entry which is preliminary data.</text>
</comment>
<keyword evidence="2" id="KW-1185">Reference proteome</keyword>
<protein>
    <submittedName>
        <fullName evidence="1">CotY/CotZ family spore coat protein</fullName>
    </submittedName>
</protein>
<evidence type="ECO:0000313" key="1">
    <source>
        <dbReference type="EMBL" id="MDW0117027.1"/>
    </source>
</evidence>
<dbReference type="RefSeq" id="WP_317940643.1">
    <property type="nucleotide sequence ID" value="NZ_JAUBDJ010000004.1"/>
</dbReference>
<dbReference type="EMBL" id="JAUBDJ010000004">
    <property type="protein sequence ID" value="MDW0117027.1"/>
    <property type="molecule type" value="Genomic_DNA"/>
</dbReference>
<organism evidence="1 2">
    <name type="scientific">Sporosarcina thermotolerans</name>
    <dbReference type="NCBI Taxonomy" id="633404"/>
    <lineage>
        <taxon>Bacteria</taxon>
        <taxon>Bacillati</taxon>
        <taxon>Bacillota</taxon>
        <taxon>Bacilli</taxon>
        <taxon>Bacillales</taxon>
        <taxon>Caryophanaceae</taxon>
        <taxon>Sporosarcina</taxon>
    </lineage>
</organism>
<name>A0AAW9A6Q7_9BACL</name>
<keyword evidence="1" id="KW-0946">Virion</keyword>
<keyword evidence="1" id="KW-0167">Capsid protein</keyword>
<sequence>MGCGRDEDVRHEKENHENRHNNCICEVVRAIRRVQNIREDIDCDDCRTDCFLTPLGSLVSPSRQRANTRVFMLLDEKGNPFKAMFNRRRRRFDEIEETAPASEKGGRRDCASCFSIFFRVQNVFDNCCATLQVLEPRDIRGRRVDLFKGGRLDLDAVCEVERFEATGTCVTVDLTCFCGIQCVKDVFIDCDED</sequence>
<dbReference type="Proteomes" id="UP001271648">
    <property type="component" value="Unassembled WGS sequence"/>
</dbReference>
<dbReference type="Pfam" id="PF10612">
    <property type="entry name" value="Spore-coat_CotZ"/>
    <property type="match status" value="1"/>
</dbReference>
<dbReference type="AlphaFoldDB" id="A0AAW9A6Q7"/>
<reference evidence="1 2" key="1">
    <citation type="submission" date="2023-06" db="EMBL/GenBank/DDBJ databases">
        <title>Sporosarcina sp. nov., isolated from Korean traditional fermented seafood 'Jeotgal'.</title>
        <authorList>
            <person name="Yang A.I."/>
            <person name="Shin N.-R."/>
        </authorList>
    </citation>
    <scope>NUCLEOTIDE SEQUENCE [LARGE SCALE GENOMIC DNA]</scope>
    <source>
        <strain evidence="1 2">KCTC43456</strain>
    </source>
</reference>
<dbReference type="InterPro" id="IPR019593">
    <property type="entry name" value="Spore_coat_protein_Z/Y"/>
</dbReference>
<evidence type="ECO:0000313" key="2">
    <source>
        <dbReference type="Proteomes" id="UP001271648"/>
    </source>
</evidence>
<accession>A0AAW9A6Q7</accession>
<gene>
    <name evidence="1" type="ORF">QTL97_08780</name>
</gene>